<dbReference type="GeneTree" id="ENSGT00390000013353"/>
<dbReference type="SMART" id="SM00125">
    <property type="entry name" value="IL1"/>
    <property type="match status" value="1"/>
</dbReference>
<dbReference type="GO" id="GO:0001660">
    <property type="term" value="P:fever generation"/>
    <property type="evidence" value="ECO:0007669"/>
    <property type="project" value="UniProtKB-KW"/>
</dbReference>
<dbReference type="GO" id="GO:0019221">
    <property type="term" value="P:cytokine-mediated signaling pathway"/>
    <property type="evidence" value="ECO:0007669"/>
    <property type="project" value="TreeGrafter"/>
</dbReference>
<dbReference type="Proteomes" id="UP000233100">
    <property type="component" value="Chromosome 13"/>
</dbReference>
<reference evidence="14" key="3">
    <citation type="submission" date="2025-09" db="UniProtKB">
        <authorList>
            <consortium name="Ensembl"/>
        </authorList>
    </citation>
    <scope>IDENTIFICATION</scope>
</reference>
<dbReference type="GO" id="GO:0005737">
    <property type="term" value="C:cytoplasm"/>
    <property type="evidence" value="ECO:0007669"/>
    <property type="project" value="UniProtKB-SubCell"/>
</dbReference>
<protein>
    <recommendedName>
        <fullName evidence="4">Interleukin-1 alpha</fullName>
    </recommendedName>
</protein>
<dbReference type="PANTHER" id="PTHR10078:SF33">
    <property type="entry name" value="INTERLEUKIN-1 ALPHA"/>
    <property type="match status" value="1"/>
</dbReference>
<evidence type="ECO:0000313" key="15">
    <source>
        <dbReference type="Proteomes" id="UP000233100"/>
    </source>
</evidence>
<accession>G7PMZ6</accession>
<dbReference type="GO" id="GO:0051781">
    <property type="term" value="P:positive regulation of cell division"/>
    <property type="evidence" value="ECO:0007669"/>
    <property type="project" value="UniProtKB-KW"/>
</dbReference>
<comment type="similarity">
    <text evidence="3">Belongs to the IL-1 family.</text>
</comment>
<sequence length="252" mass="28375">MLARDQSEITNNYILIVLFGSENEEDSSSIDHLSLNQKSFYDVSYGPLHEGCMDQSVSLSISEISKTSKLTFKQSMVVVSTNGKVLKKRRLSLSQSITDNNLEAIANDSEEEIIKPRSAPFSFLSNMTYHFIRIIKHEFILNDTLNQTIIRANDQYLTAAAIHNLDEAVKFDMGAYTSSKDDTKVPVILRISKTQLYVSAQDEDQPVLLKEMPEIPKTITGGPELLTTATKKTLPILQMGKLRHKKTKKYAQ</sequence>
<evidence type="ECO:0000256" key="4">
    <source>
        <dbReference type="ARBA" id="ARBA00017076"/>
    </source>
</evidence>
<dbReference type="SUPFAM" id="SSF50353">
    <property type="entry name" value="Cytokine"/>
    <property type="match status" value="1"/>
</dbReference>
<dbReference type="Bgee" id="ENSMFAG00000004069">
    <property type="expression patterns" value="Expressed in colon"/>
</dbReference>
<feature type="domain" description="Interleukin-1 propeptide" evidence="13">
    <location>
        <begin position="20"/>
        <end position="114"/>
    </location>
</feature>
<reference evidence="14 15" key="1">
    <citation type="submission" date="2013-03" db="EMBL/GenBank/DDBJ databases">
        <authorList>
            <person name="Warren W."/>
            <person name="Wilson R.K."/>
        </authorList>
    </citation>
    <scope>NUCLEOTIDE SEQUENCE</scope>
</reference>
<keyword evidence="15" id="KW-1185">Reference proteome</keyword>
<dbReference type="PANTHER" id="PTHR10078">
    <property type="entry name" value="INTERLEUKIN-1 FAMILY MEMBER"/>
    <property type="match status" value="1"/>
</dbReference>
<keyword evidence="11" id="KW-0395">Inflammatory response</keyword>
<evidence type="ECO:0000256" key="5">
    <source>
        <dbReference type="ARBA" id="ARBA00022490"/>
    </source>
</evidence>
<dbReference type="GO" id="GO:0005125">
    <property type="term" value="F:cytokine activity"/>
    <property type="evidence" value="ECO:0007669"/>
    <property type="project" value="UniProtKB-KW"/>
</dbReference>
<dbReference type="InterPro" id="IPR000975">
    <property type="entry name" value="IL-1_fam"/>
</dbReference>
<keyword evidence="6" id="KW-0202">Cytokine</keyword>
<dbReference type="GO" id="GO:0005615">
    <property type="term" value="C:extracellular space"/>
    <property type="evidence" value="ECO:0007669"/>
    <property type="project" value="UniProtKB-KW"/>
</dbReference>
<evidence type="ECO:0000256" key="8">
    <source>
        <dbReference type="ARBA" id="ARBA00022553"/>
    </source>
</evidence>
<keyword evidence="5" id="KW-0963">Cytoplasm</keyword>
<dbReference type="InterPro" id="IPR008996">
    <property type="entry name" value="IL1/FGF"/>
</dbReference>
<dbReference type="AlphaFoldDB" id="G7PMZ6"/>
<evidence type="ECO:0000256" key="1">
    <source>
        <dbReference type="ARBA" id="ARBA00004496"/>
    </source>
</evidence>
<evidence type="ECO:0000256" key="12">
    <source>
        <dbReference type="ARBA" id="ARBA00023246"/>
    </source>
</evidence>
<keyword evidence="8" id="KW-0597">Phosphoprotein</keyword>
<dbReference type="GO" id="GO:0001819">
    <property type="term" value="P:positive regulation of cytokine production"/>
    <property type="evidence" value="ECO:0007669"/>
    <property type="project" value="UniProtKB-ARBA"/>
</dbReference>
<dbReference type="GO" id="GO:0005149">
    <property type="term" value="F:interleukin-1 receptor binding"/>
    <property type="evidence" value="ECO:0007669"/>
    <property type="project" value="InterPro"/>
</dbReference>
<reference evidence="14" key="2">
    <citation type="submission" date="2025-08" db="UniProtKB">
        <authorList>
            <consortium name="Ensembl"/>
        </authorList>
    </citation>
    <scope>IDENTIFICATION</scope>
</reference>
<dbReference type="GO" id="GO:0006955">
    <property type="term" value="P:immune response"/>
    <property type="evidence" value="ECO:0007669"/>
    <property type="project" value="InterPro"/>
</dbReference>
<gene>
    <name evidence="14" type="primary">IL1A</name>
</gene>
<evidence type="ECO:0000256" key="7">
    <source>
        <dbReference type="ARBA" id="ARBA00022525"/>
    </source>
</evidence>
<comment type="subcellular location">
    <subcellularLocation>
        <location evidence="1">Cytoplasm</location>
    </subcellularLocation>
    <subcellularLocation>
        <location evidence="2">Secreted</location>
    </subcellularLocation>
</comment>
<evidence type="ECO:0000256" key="6">
    <source>
        <dbReference type="ARBA" id="ARBA00022514"/>
    </source>
</evidence>
<evidence type="ECO:0000313" key="14">
    <source>
        <dbReference type="Ensembl" id="ENSMFAP00000022267.2"/>
    </source>
</evidence>
<evidence type="ECO:0000256" key="10">
    <source>
        <dbReference type="ARBA" id="ARBA00023180"/>
    </source>
</evidence>
<evidence type="ECO:0000256" key="11">
    <source>
        <dbReference type="ARBA" id="ARBA00023198"/>
    </source>
</evidence>
<evidence type="ECO:0000256" key="3">
    <source>
        <dbReference type="ARBA" id="ARBA00010448"/>
    </source>
</evidence>
<dbReference type="PRINTS" id="PR01357">
    <property type="entry name" value="INTRLEUKN1AB"/>
</dbReference>
<dbReference type="InterPro" id="IPR003295">
    <property type="entry name" value="IL-1_alpha"/>
</dbReference>
<organism evidence="14 15">
    <name type="scientific">Macaca fascicularis</name>
    <name type="common">Crab-eating macaque</name>
    <name type="synonym">Cynomolgus monkey</name>
    <dbReference type="NCBI Taxonomy" id="9541"/>
    <lineage>
        <taxon>Eukaryota</taxon>
        <taxon>Metazoa</taxon>
        <taxon>Chordata</taxon>
        <taxon>Craniata</taxon>
        <taxon>Vertebrata</taxon>
        <taxon>Euteleostomi</taxon>
        <taxon>Mammalia</taxon>
        <taxon>Eutheria</taxon>
        <taxon>Euarchontoglires</taxon>
        <taxon>Primates</taxon>
        <taxon>Haplorrhini</taxon>
        <taxon>Catarrhini</taxon>
        <taxon>Cercopithecidae</taxon>
        <taxon>Cercopithecinae</taxon>
        <taxon>Macaca</taxon>
    </lineage>
</organism>
<dbReference type="VEuPathDB" id="HostDB:ENSMFAG00000004069"/>
<dbReference type="Pfam" id="PF00340">
    <property type="entry name" value="IL1"/>
    <property type="match status" value="1"/>
</dbReference>
<keyword evidence="12" id="KW-0497">Mitogen</keyword>
<keyword evidence="7" id="KW-0964">Secreted</keyword>
<evidence type="ECO:0000259" key="13">
    <source>
        <dbReference type="Pfam" id="PF02394"/>
    </source>
</evidence>
<dbReference type="PRINTS" id="PR01358">
    <property type="entry name" value="INTRLEUKIN1A"/>
</dbReference>
<dbReference type="Gene3D" id="2.80.10.50">
    <property type="match status" value="1"/>
</dbReference>
<keyword evidence="10" id="KW-0325">Glycoprotein</keyword>
<dbReference type="GO" id="GO:0033092">
    <property type="term" value="P:positive regulation of immature T cell proliferation in thymus"/>
    <property type="evidence" value="ECO:0007669"/>
    <property type="project" value="TreeGrafter"/>
</dbReference>
<name>G7PMZ6_MACFA</name>
<evidence type="ECO:0000256" key="9">
    <source>
        <dbReference type="ARBA" id="ARBA00022620"/>
    </source>
</evidence>
<evidence type="ECO:0000256" key="2">
    <source>
        <dbReference type="ARBA" id="ARBA00004613"/>
    </source>
</evidence>
<proteinExistence type="inferred from homology"/>
<dbReference type="Pfam" id="PF02394">
    <property type="entry name" value="IL1_propep"/>
    <property type="match status" value="1"/>
</dbReference>
<dbReference type="Ensembl" id="ENSMFAT00000030395.2">
    <property type="protein sequence ID" value="ENSMFAP00000022267.2"/>
    <property type="gene ID" value="ENSMFAG00000004069.2"/>
</dbReference>
<keyword evidence="9" id="KW-0666">Pyrogen</keyword>
<dbReference type="GO" id="GO:0071222">
    <property type="term" value="P:cellular response to lipopolysaccharide"/>
    <property type="evidence" value="ECO:0007669"/>
    <property type="project" value="TreeGrafter"/>
</dbReference>
<dbReference type="InterPro" id="IPR003502">
    <property type="entry name" value="IL-1_propep"/>
</dbReference>